<protein>
    <recommendedName>
        <fullName evidence="2">dTDP-4-dehydrorhamnose reductase</fullName>
        <ecNumber evidence="2">1.1.1.133</ecNumber>
    </recommendedName>
</protein>
<evidence type="ECO:0000256" key="1">
    <source>
        <dbReference type="ARBA" id="ARBA00010944"/>
    </source>
</evidence>
<dbReference type="RefSeq" id="WP_301244714.1">
    <property type="nucleotide sequence ID" value="NZ_JAROCC010000012.1"/>
</dbReference>
<dbReference type="EMBL" id="JAROCC010000012">
    <property type="protein sequence ID" value="MDN4608569.1"/>
    <property type="molecule type" value="Genomic_DNA"/>
</dbReference>
<sequence length="278" mass="31598">MRVLVLGASGFLGGHVHHNLLKDNRFKEIVGTSKSSEIEGLYNIDINNEKKFGEFYRKYNPDFVIWAVMSADNEETLIHTGLKHLLNRMDKQTKLIYVSTDGIFSSGQGCFDEYAALSYLDTHNPLSAYTNAKLDGEKMIQKGHRNYIILRTGPLYGQDLNGNWDFRVLALQSALTANTPYKRADNLFKTFVHVEDLAHAISELLSIDYIGFLHVGPKTKESYYTFSLKMADKLKLDHTLIEPDRIPIKEAIRRGVSLDTSLNTEKCSSLLKTKFREV</sequence>
<reference evidence="4" key="1">
    <citation type="submission" date="2023-03" db="EMBL/GenBank/DDBJ databases">
        <title>MT1 and MT2 Draft Genomes of Novel Species.</title>
        <authorList>
            <person name="Venkateswaran K."/>
        </authorList>
    </citation>
    <scope>NUCLEOTIDE SEQUENCE</scope>
    <source>
        <strain evidence="4">F6_3S_P_2</strain>
    </source>
</reference>
<comment type="pathway">
    <text evidence="2">Carbohydrate biosynthesis; dTDP-L-rhamnose biosynthesis.</text>
</comment>
<dbReference type="SUPFAM" id="SSF51735">
    <property type="entry name" value="NAD(P)-binding Rossmann-fold domains"/>
    <property type="match status" value="1"/>
</dbReference>
<comment type="similarity">
    <text evidence="1 2">Belongs to the dTDP-4-dehydrorhamnose reductase family.</text>
</comment>
<dbReference type="EC" id="1.1.1.133" evidence="2"/>
<keyword evidence="5" id="KW-1185">Reference proteome</keyword>
<gene>
    <name evidence="4" type="ORF">P5G49_13990</name>
</gene>
<feature type="domain" description="RmlD-like substrate binding" evidence="3">
    <location>
        <begin position="1"/>
        <end position="243"/>
    </location>
</feature>
<evidence type="ECO:0000259" key="3">
    <source>
        <dbReference type="Pfam" id="PF04321"/>
    </source>
</evidence>
<evidence type="ECO:0000256" key="2">
    <source>
        <dbReference type="RuleBase" id="RU364082"/>
    </source>
</evidence>
<comment type="caution">
    <text evidence="4">The sequence shown here is derived from an EMBL/GenBank/DDBJ whole genome shotgun (WGS) entry which is preliminary data.</text>
</comment>
<dbReference type="InterPro" id="IPR005913">
    <property type="entry name" value="dTDP_dehydrorham_reduct"/>
</dbReference>
<dbReference type="PANTHER" id="PTHR10491:SF4">
    <property type="entry name" value="METHIONINE ADENOSYLTRANSFERASE 2 SUBUNIT BETA"/>
    <property type="match status" value="1"/>
</dbReference>
<keyword evidence="2" id="KW-0521">NADP</keyword>
<name>A0ABT8JU27_9BACL</name>
<organism evidence="4 5">
    <name type="scientific">Sporosarcina highlanderae</name>
    <dbReference type="NCBI Taxonomy" id="3035916"/>
    <lineage>
        <taxon>Bacteria</taxon>
        <taxon>Bacillati</taxon>
        <taxon>Bacillota</taxon>
        <taxon>Bacilli</taxon>
        <taxon>Bacillales</taxon>
        <taxon>Caryophanaceae</taxon>
        <taxon>Sporosarcina</taxon>
    </lineage>
</organism>
<dbReference type="InterPro" id="IPR036291">
    <property type="entry name" value="NAD(P)-bd_dom_sf"/>
</dbReference>
<dbReference type="InterPro" id="IPR029903">
    <property type="entry name" value="RmlD-like-bd"/>
</dbReference>
<dbReference type="PANTHER" id="PTHR10491">
    <property type="entry name" value="DTDP-4-DEHYDRORHAMNOSE REDUCTASE"/>
    <property type="match status" value="1"/>
</dbReference>
<accession>A0ABT8JU27</accession>
<evidence type="ECO:0000313" key="5">
    <source>
        <dbReference type="Proteomes" id="UP001175097"/>
    </source>
</evidence>
<comment type="function">
    <text evidence="2">Catalyzes the reduction of dTDP-6-deoxy-L-lyxo-4-hexulose to yield dTDP-L-rhamnose.</text>
</comment>
<evidence type="ECO:0000313" key="4">
    <source>
        <dbReference type="EMBL" id="MDN4608569.1"/>
    </source>
</evidence>
<dbReference type="Pfam" id="PF04321">
    <property type="entry name" value="RmlD_sub_bind"/>
    <property type="match status" value="1"/>
</dbReference>
<dbReference type="Gene3D" id="3.90.25.10">
    <property type="entry name" value="UDP-galactose 4-epimerase, domain 1"/>
    <property type="match status" value="1"/>
</dbReference>
<dbReference type="Proteomes" id="UP001175097">
    <property type="component" value="Unassembled WGS sequence"/>
</dbReference>
<proteinExistence type="inferred from homology"/>
<keyword evidence="2" id="KW-0560">Oxidoreductase</keyword>
<dbReference type="Gene3D" id="3.40.50.720">
    <property type="entry name" value="NAD(P)-binding Rossmann-like Domain"/>
    <property type="match status" value="1"/>
</dbReference>